<evidence type="ECO:0000256" key="4">
    <source>
        <dbReference type="SAM" id="MobiDB-lite"/>
    </source>
</evidence>
<dbReference type="Gene3D" id="3.30.70.330">
    <property type="match status" value="4"/>
</dbReference>
<feature type="compositionally biased region" description="Low complexity" evidence="4">
    <location>
        <begin position="779"/>
        <end position="794"/>
    </location>
</feature>
<dbReference type="InterPro" id="IPR012677">
    <property type="entry name" value="Nucleotide-bd_a/b_plait_sf"/>
</dbReference>
<feature type="region of interest" description="Disordered" evidence="4">
    <location>
        <begin position="688"/>
        <end position="794"/>
    </location>
</feature>
<feature type="compositionally biased region" description="Low complexity" evidence="4">
    <location>
        <begin position="16"/>
        <end position="30"/>
    </location>
</feature>
<dbReference type="PANTHER" id="PTHR14089">
    <property type="entry name" value="PRE-MRNA-SPLICING FACTOR RBM22"/>
    <property type="match status" value="1"/>
</dbReference>
<dbReference type="OrthoDB" id="6407164at2759"/>
<gene>
    <name evidence="6" type="ORF">M231_01621</name>
</gene>
<feature type="region of interest" description="Disordered" evidence="4">
    <location>
        <begin position="77"/>
        <end position="127"/>
    </location>
</feature>
<protein>
    <recommendedName>
        <fullName evidence="5">RRM domain-containing protein</fullName>
    </recommendedName>
</protein>
<dbReference type="AlphaFoldDB" id="A0A4Q1BSH6"/>
<feature type="compositionally biased region" description="Polar residues" evidence="4">
    <location>
        <begin position="107"/>
        <end position="119"/>
    </location>
</feature>
<sequence length="794" mass="86025">MALAQSIAPMPPVSPPSTLLASTSLATPSTGMTGSHEIDDGVQSTPANRTGNFRQPFASPFNQFFPNYSPGVMTHVPENPIKQSLDSSFSPHSTLNAPLPKLDPSPTLINSSVRSVSTPSNPPSRRLEARDTPIAQANDQGLGIGIPSAFGNNHAGPNIDYSQQPSLSNSNMSATSLPSAINPLAGFGGIGGSNFGAMQTPPLGQSAVMPNTPFTAMTPGFAPMTPFAYTPQMMASPVQQMLTPLLDRREMTGNYGPAAAAAAANAALSGNTTGRTVYVGSLPPEASVDELLNLVRFGPIERVHLVKDKSCVFISFLQGATAAAFHADAQVKKLALHGQALRIGWGQQSHLPPNIAAAVRDHQATRNVYIGRLSEKENEETLRDYFSKEFGPIDQVKVVRDKNCAFIHFLSIAIAIKVVNDLPKKPGWEGQSVNFGKDRCAYVPKAQQAAVHQAQQSAVQTLITHHLGGVPASPFMPFSPIQPISREFTPTIFNSPLFSDLASPGFMSQPRSYPNYPRDSFEGHGIRTVFLGRIDPETTYEDVCNNIRAGILQQIRFVREKNIAFVTFVEPEAAQMFYNYGRSNQLNIRGRLVTVGWAKMSDAMSDDVARGIEMGACRNVYIGKIPDMDIYHKEKLTADFEGFGDIEQINYLPEKHCAFVNFSSIAAAIKAVQGIKRHSDYTNLTISYGKDRCGNVRPPNDTNRGQRNPSGSHMTENSGGSTSPKSHLVSEVPHEQVKPIEDEIKHTTSESSSNSPTLDVRHSFVSGKRRDAEEEQNSVEESPISEPGEIISDQ</sequence>
<evidence type="ECO:0000256" key="1">
    <source>
        <dbReference type="ARBA" id="ARBA00022737"/>
    </source>
</evidence>
<reference evidence="6 7" key="1">
    <citation type="submission" date="2016-06" db="EMBL/GenBank/DDBJ databases">
        <title>Evolution of pathogenesis and genome organization in the Tremellales.</title>
        <authorList>
            <person name="Cuomo C."/>
            <person name="Litvintseva A."/>
            <person name="Heitman J."/>
            <person name="Chen Y."/>
            <person name="Sun S."/>
            <person name="Springer D."/>
            <person name="Dromer F."/>
            <person name="Young S."/>
            <person name="Zeng Q."/>
            <person name="Chapman S."/>
            <person name="Gujja S."/>
            <person name="Saif S."/>
            <person name="Birren B."/>
        </authorList>
    </citation>
    <scope>NUCLEOTIDE SEQUENCE [LARGE SCALE GENOMIC DNA]</scope>
    <source>
        <strain evidence="6 7">ATCC 28783</strain>
    </source>
</reference>
<feature type="region of interest" description="Disordered" evidence="4">
    <location>
        <begin position="1"/>
        <end position="47"/>
    </location>
</feature>
<proteinExistence type="predicted"/>
<dbReference type="GO" id="GO:0000398">
    <property type="term" value="P:mRNA splicing, via spliceosome"/>
    <property type="evidence" value="ECO:0007669"/>
    <property type="project" value="TreeGrafter"/>
</dbReference>
<dbReference type="EMBL" id="SDIL01000012">
    <property type="protein sequence ID" value="RXK40991.1"/>
    <property type="molecule type" value="Genomic_DNA"/>
</dbReference>
<feature type="domain" description="RRM" evidence="5">
    <location>
        <begin position="366"/>
        <end position="448"/>
    </location>
</feature>
<feature type="compositionally biased region" description="Polar residues" evidence="4">
    <location>
        <begin position="700"/>
        <end position="725"/>
    </location>
</feature>
<dbReference type="Pfam" id="PF00076">
    <property type="entry name" value="RRM_1"/>
    <property type="match status" value="1"/>
</dbReference>
<keyword evidence="2 3" id="KW-0694">RNA-binding</keyword>
<organism evidence="6 7">
    <name type="scientific">Tremella mesenterica</name>
    <name type="common">Jelly fungus</name>
    <dbReference type="NCBI Taxonomy" id="5217"/>
    <lineage>
        <taxon>Eukaryota</taxon>
        <taxon>Fungi</taxon>
        <taxon>Dikarya</taxon>
        <taxon>Basidiomycota</taxon>
        <taxon>Agaricomycotina</taxon>
        <taxon>Tremellomycetes</taxon>
        <taxon>Tremellales</taxon>
        <taxon>Tremellaceae</taxon>
        <taxon>Tremella</taxon>
    </lineage>
</organism>
<feature type="compositionally biased region" description="Polar residues" evidence="4">
    <location>
        <begin position="81"/>
        <end position="96"/>
    </location>
</feature>
<comment type="caution">
    <text evidence="6">The sequence shown here is derived from an EMBL/GenBank/DDBJ whole genome shotgun (WGS) entry which is preliminary data.</text>
</comment>
<dbReference type="PROSITE" id="PS50102">
    <property type="entry name" value="RRM"/>
    <property type="match status" value="4"/>
</dbReference>
<dbReference type="GO" id="GO:0003729">
    <property type="term" value="F:mRNA binding"/>
    <property type="evidence" value="ECO:0007669"/>
    <property type="project" value="TreeGrafter"/>
</dbReference>
<accession>A0A4Q1BSH6</accession>
<dbReference type="InterPro" id="IPR035979">
    <property type="entry name" value="RBD_domain_sf"/>
</dbReference>
<dbReference type="GO" id="GO:0010494">
    <property type="term" value="C:cytoplasmic stress granule"/>
    <property type="evidence" value="ECO:0007669"/>
    <property type="project" value="TreeGrafter"/>
</dbReference>
<feature type="domain" description="RRM" evidence="5">
    <location>
        <begin position="618"/>
        <end position="691"/>
    </location>
</feature>
<keyword evidence="1" id="KW-0677">Repeat</keyword>
<dbReference type="InterPro" id="IPR000504">
    <property type="entry name" value="RRM_dom"/>
</dbReference>
<evidence type="ECO:0000256" key="2">
    <source>
        <dbReference type="ARBA" id="ARBA00022884"/>
    </source>
</evidence>
<dbReference type="GO" id="GO:0051252">
    <property type="term" value="P:regulation of RNA metabolic process"/>
    <property type="evidence" value="ECO:0007669"/>
    <property type="project" value="UniProtKB-ARBA"/>
</dbReference>
<dbReference type="STRING" id="5217.A0A4Q1BSH6"/>
<dbReference type="VEuPathDB" id="FungiDB:TREMEDRAFT_43795"/>
<feature type="domain" description="RRM" evidence="5">
    <location>
        <begin position="275"/>
        <end position="348"/>
    </location>
</feature>
<dbReference type="GO" id="GO:0010468">
    <property type="term" value="P:regulation of gene expression"/>
    <property type="evidence" value="ECO:0007669"/>
    <property type="project" value="UniProtKB-ARBA"/>
</dbReference>
<dbReference type="Proteomes" id="UP000289152">
    <property type="component" value="Unassembled WGS sequence"/>
</dbReference>
<name>A0A4Q1BSH6_TREME</name>
<dbReference type="InterPro" id="IPR039171">
    <property type="entry name" value="Cwc2/Slt11"/>
</dbReference>
<dbReference type="SUPFAM" id="SSF54928">
    <property type="entry name" value="RNA-binding domain, RBD"/>
    <property type="match status" value="2"/>
</dbReference>
<evidence type="ECO:0000313" key="7">
    <source>
        <dbReference type="Proteomes" id="UP000289152"/>
    </source>
</evidence>
<dbReference type="FunCoup" id="A0A4Q1BSH6">
    <property type="interactions" value="19"/>
</dbReference>
<dbReference type="FunFam" id="3.30.70.330:FF:000120">
    <property type="entry name" value="Negative regulator of differentiation 1"/>
    <property type="match status" value="1"/>
</dbReference>
<evidence type="ECO:0000259" key="5">
    <source>
        <dbReference type="PROSITE" id="PS50102"/>
    </source>
</evidence>
<feature type="compositionally biased region" description="Basic and acidic residues" evidence="4">
    <location>
        <begin position="732"/>
        <end position="748"/>
    </location>
</feature>
<evidence type="ECO:0000256" key="3">
    <source>
        <dbReference type="PROSITE-ProRule" id="PRU00176"/>
    </source>
</evidence>
<feature type="domain" description="RRM" evidence="5">
    <location>
        <begin position="527"/>
        <end position="600"/>
    </location>
</feature>
<evidence type="ECO:0000313" key="6">
    <source>
        <dbReference type="EMBL" id="RXK40991.1"/>
    </source>
</evidence>
<dbReference type="PANTHER" id="PTHR14089:SF8">
    <property type="entry name" value="RNA-BINDING PROTEIN MRN1"/>
    <property type="match status" value="1"/>
</dbReference>
<dbReference type="InParanoid" id="A0A4Q1BSH6"/>
<keyword evidence="7" id="KW-1185">Reference proteome</keyword>
<dbReference type="SMART" id="SM00360">
    <property type="entry name" value="RRM"/>
    <property type="match status" value="4"/>
</dbReference>